<keyword evidence="4 5" id="KW-0472">Membrane</keyword>
<dbReference type="PANTHER" id="PTHR13439:SF70">
    <property type="entry name" value="TLC DOMAIN-CONTAINING PROTEIN-RELATED"/>
    <property type="match status" value="1"/>
</dbReference>
<keyword evidence="8" id="KW-1185">Reference proteome</keyword>
<dbReference type="GO" id="GO:0007009">
    <property type="term" value="P:plasma membrane organization"/>
    <property type="evidence" value="ECO:0007669"/>
    <property type="project" value="TreeGrafter"/>
</dbReference>
<dbReference type="Pfam" id="PF03798">
    <property type="entry name" value="TRAM_LAG1_CLN8"/>
    <property type="match status" value="1"/>
</dbReference>
<evidence type="ECO:0000259" key="7">
    <source>
        <dbReference type="PROSITE" id="PS50922"/>
    </source>
</evidence>
<evidence type="ECO:0000313" key="9">
    <source>
        <dbReference type="WBParaSite" id="TCONS_00007071.p1"/>
    </source>
</evidence>
<evidence type="ECO:0000256" key="6">
    <source>
        <dbReference type="SAM" id="Phobius"/>
    </source>
</evidence>
<dbReference type="GO" id="GO:0097035">
    <property type="term" value="P:regulation of membrane lipid distribution"/>
    <property type="evidence" value="ECO:0007669"/>
    <property type="project" value="TreeGrafter"/>
</dbReference>
<reference evidence="9" key="1">
    <citation type="submission" date="2024-02" db="UniProtKB">
        <authorList>
            <consortium name="WormBaseParasite"/>
        </authorList>
    </citation>
    <scope>IDENTIFICATION</scope>
</reference>
<proteinExistence type="predicted"/>
<evidence type="ECO:0000256" key="5">
    <source>
        <dbReference type="PROSITE-ProRule" id="PRU00205"/>
    </source>
</evidence>
<feature type="domain" description="TLC" evidence="7">
    <location>
        <begin position="69"/>
        <end position="268"/>
    </location>
</feature>
<dbReference type="PROSITE" id="PS50922">
    <property type="entry name" value="TLC"/>
    <property type="match status" value="1"/>
</dbReference>
<evidence type="ECO:0000256" key="2">
    <source>
        <dbReference type="ARBA" id="ARBA00022692"/>
    </source>
</evidence>
<dbReference type="AlphaFoldDB" id="A0AAF5D5K9"/>
<comment type="subcellular location">
    <subcellularLocation>
        <location evidence="1">Membrane</location>
        <topology evidence="1">Multi-pass membrane protein</topology>
    </subcellularLocation>
</comment>
<feature type="transmembrane region" description="Helical" evidence="6">
    <location>
        <begin position="78"/>
        <end position="97"/>
    </location>
</feature>
<dbReference type="GO" id="GO:0071709">
    <property type="term" value="P:membrane assembly"/>
    <property type="evidence" value="ECO:0007669"/>
    <property type="project" value="TreeGrafter"/>
</dbReference>
<organism evidence="8 9">
    <name type="scientific">Strongyloides stercoralis</name>
    <name type="common">Threadworm</name>
    <dbReference type="NCBI Taxonomy" id="6248"/>
    <lineage>
        <taxon>Eukaryota</taxon>
        <taxon>Metazoa</taxon>
        <taxon>Ecdysozoa</taxon>
        <taxon>Nematoda</taxon>
        <taxon>Chromadorea</taxon>
        <taxon>Rhabditida</taxon>
        <taxon>Tylenchina</taxon>
        <taxon>Panagrolaimomorpha</taxon>
        <taxon>Strongyloidoidea</taxon>
        <taxon>Strongyloididae</taxon>
        <taxon>Strongyloides</taxon>
    </lineage>
</organism>
<evidence type="ECO:0000256" key="1">
    <source>
        <dbReference type="ARBA" id="ARBA00004141"/>
    </source>
</evidence>
<feature type="transmembrane region" description="Helical" evidence="6">
    <location>
        <begin position="200"/>
        <end position="225"/>
    </location>
</feature>
<dbReference type="GO" id="GO:0055091">
    <property type="term" value="P:phospholipid homeostasis"/>
    <property type="evidence" value="ECO:0007669"/>
    <property type="project" value="TreeGrafter"/>
</dbReference>
<dbReference type="PANTHER" id="PTHR13439">
    <property type="entry name" value="CT120 PROTEIN"/>
    <property type="match status" value="1"/>
</dbReference>
<feature type="transmembrane region" description="Helical" evidence="6">
    <location>
        <begin position="231"/>
        <end position="258"/>
    </location>
</feature>
<dbReference type="InterPro" id="IPR006634">
    <property type="entry name" value="TLC-dom"/>
</dbReference>
<dbReference type="Proteomes" id="UP000035681">
    <property type="component" value="Unplaced"/>
</dbReference>
<dbReference type="GO" id="GO:0005886">
    <property type="term" value="C:plasma membrane"/>
    <property type="evidence" value="ECO:0007669"/>
    <property type="project" value="TreeGrafter"/>
</dbReference>
<evidence type="ECO:0000256" key="4">
    <source>
        <dbReference type="ARBA" id="ARBA00023136"/>
    </source>
</evidence>
<evidence type="ECO:0000313" key="8">
    <source>
        <dbReference type="Proteomes" id="UP000035681"/>
    </source>
</evidence>
<feature type="transmembrane region" description="Helical" evidence="6">
    <location>
        <begin position="112"/>
        <end position="133"/>
    </location>
</feature>
<protein>
    <submittedName>
        <fullName evidence="9">TLC domain-containing protein</fullName>
    </submittedName>
</protein>
<keyword evidence="2 5" id="KW-0812">Transmembrane</keyword>
<dbReference type="WBParaSite" id="TCONS_00007071.p1">
    <property type="protein sequence ID" value="TCONS_00007071.p1"/>
    <property type="gene ID" value="XLOC_005147"/>
</dbReference>
<dbReference type="SMART" id="SM00724">
    <property type="entry name" value="TLC"/>
    <property type="match status" value="1"/>
</dbReference>
<keyword evidence="3 6" id="KW-1133">Transmembrane helix</keyword>
<accession>A0AAF5D5K9</accession>
<feature type="transmembrane region" description="Helical" evidence="6">
    <location>
        <begin position="140"/>
        <end position="157"/>
    </location>
</feature>
<evidence type="ECO:0000256" key="3">
    <source>
        <dbReference type="ARBA" id="ARBA00022989"/>
    </source>
</evidence>
<feature type="transmembrane region" description="Helical" evidence="6">
    <location>
        <begin position="12"/>
        <end position="30"/>
    </location>
</feature>
<name>A0AAF5D5K9_STRER</name>
<dbReference type="InterPro" id="IPR050846">
    <property type="entry name" value="TLCD"/>
</dbReference>
<feature type="transmembrane region" description="Helical" evidence="6">
    <location>
        <begin position="163"/>
        <end position="180"/>
    </location>
</feature>
<sequence length="318" mass="36229">KMLGLMDENLKNIGLTVSYIVISLLSFRLLQFAVRWYLFGKCTFRTFSYFTNRRAESRDSVSLQQIPPNKKWRISNEVVSLFHSIVSGLWALYAILYYPDLVSDMVGYQHKIATYLVYLSFGYIVHDLIDLLINERSVRIIELLFHHVVVISAFLITLTTNKYLGLVTLGLLMELNSIFLHTRSLMNLYGIQKSTVAFKLIALLNIVTFMIFRNGVNVYLLYWIISNFQKMNVIVGVVSFLVILSLAITNTVLCYRVMAADGLLGKNRQRVDLPVREDDDTEEEGSVSPGVLNNDVLITVNRGSATQTLVNEFVQTGE</sequence>